<dbReference type="OrthoDB" id="9781958at2"/>
<dbReference type="RefSeq" id="WP_141446956.1">
    <property type="nucleotide sequence ID" value="NZ_CP041217.1"/>
</dbReference>
<name>A0A4Y6UTP4_SACBS</name>
<dbReference type="PANTHER" id="PTHR33154">
    <property type="entry name" value="TRANSCRIPTIONAL REGULATOR, ARSR FAMILY"/>
    <property type="match status" value="1"/>
</dbReference>
<gene>
    <name evidence="6" type="ORF">FFV09_06015</name>
</gene>
<keyword evidence="7" id="KW-1185">Reference proteome</keyword>
<dbReference type="GO" id="GO:0003700">
    <property type="term" value="F:DNA-binding transcription factor activity"/>
    <property type="evidence" value="ECO:0007669"/>
    <property type="project" value="InterPro"/>
</dbReference>
<feature type="region of interest" description="Disordered" evidence="4">
    <location>
        <begin position="268"/>
        <end position="297"/>
    </location>
</feature>
<dbReference type="SMART" id="SM00418">
    <property type="entry name" value="HTH_ARSR"/>
    <property type="match status" value="1"/>
</dbReference>
<evidence type="ECO:0000256" key="1">
    <source>
        <dbReference type="ARBA" id="ARBA00023015"/>
    </source>
</evidence>
<dbReference type="KEGG" id="saca:FFV09_06015"/>
<dbReference type="InterPro" id="IPR001845">
    <property type="entry name" value="HTH_ArsR_DNA-bd_dom"/>
</dbReference>
<evidence type="ECO:0000256" key="3">
    <source>
        <dbReference type="ARBA" id="ARBA00023163"/>
    </source>
</evidence>
<keyword evidence="1" id="KW-0805">Transcription regulation</keyword>
<dbReference type="InterPro" id="IPR036390">
    <property type="entry name" value="WH_DNA-bd_sf"/>
</dbReference>
<dbReference type="InterPro" id="IPR011991">
    <property type="entry name" value="ArsR-like_HTH"/>
</dbReference>
<dbReference type="InterPro" id="IPR051081">
    <property type="entry name" value="HTH_MetalResp_TranReg"/>
</dbReference>
<dbReference type="Proteomes" id="UP000316968">
    <property type="component" value="Chromosome"/>
</dbReference>
<dbReference type="Pfam" id="PF12840">
    <property type="entry name" value="HTH_20"/>
    <property type="match status" value="1"/>
</dbReference>
<feature type="compositionally biased region" description="Gly residues" evidence="4">
    <location>
        <begin position="268"/>
        <end position="284"/>
    </location>
</feature>
<reference evidence="6 7" key="1">
    <citation type="submission" date="2019-06" db="EMBL/GenBank/DDBJ databases">
        <title>Saccharibacillus brassicae sp. nov., an endophytic bacterium isolated from Chinese cabbage seeds (Brassica pekinensis).</title>
        <authorList>
            <person name="Jiang L."/>
            <person name="Lee J."/>
            <person name="Kim S.W."/>
        </authorList>
    </citation>
    <scope>NUCLEOTIDE SEQUENCE [LARGE SCALE GENOMIC DNA]</scope>
    <source>
        <strain evidence="7">KCTC 43072 / ATSA2</strain>
    </source>
</reference>
<dbReference type="PANTHER" id="PTHR33154:SF33">
    <property type="entry name" value="TRANSCRIPTIONAL REPRESSOR SDPR"/>
    <property type="match status" value="1"/>
</dbReference>
<evidence type="ECO:0000256" key="4">
    <source>
        <dbReference type="SAM" id="MobiDB-lite"/>
    </source>
</evidence>
<keyword evidence="3" id="KW-0804">Transcription</keyword>
<feature type="domain" description="HTH arsR-type" evidence="5">
    <location>
        <begin position="11"/>
        <end position="89"/>
    </location>
</feature>
<dbReference type="GO" id="GO:0003677">
    <property type="term" value="F:DNA binding"/>
    <property type="evidence" value="ECO:0007669"/>
    <property type="project" value="UniProtKB-KW"/>
</dbReference>
<dbReference type="EMBL" id="CP041217">
    <property type="protein sequence ID" value="QDH20454.1"/>
    <property type="molecule type" value="Genomic_DNA"/>
</dbReference>
<evidence type="ECO:0000259" key="5">
    <source>
        <dbReference type="SMART" id="SM00418"/>
    </source>
</evidence>
<accession>A0A4Y6UTP4</accession>
<dbReference type="AlphaFoldDB" id="A0A4Y6UTP4"/>
<proteinExistence type="predicted"/>
<keyword evidence="2" id="KW-0238">DNA-binding</keyword>
<evidence type="ECO:0000313" key="7">
    <source>
        <dbReference type="Proteomes" id="UP000316968"/>
    </source>
</evidence>
<evidence type="ECO:0000313" key="6">
    <source>
        <dbReference type="EMBL" id="QDH20454.1"/>
    </source>
</evidence>
<organism evidence="6 7">
    <name type="scientific">Saccharibacillus brassicae</name>
    <dbReference type="NCBI Taxonomy" id="2583377"/>
    <lineage>
        <taxon>Bacteria</taxon>
        <taxon>Bacillati</taxon>
        <taxon>Bacillota</taxon>
        <taxon>Bacilli</taxon>
        <taxon>Bacillales</taxon>
        <taxon>Paenibacillaceae</taxon>
        <taxon>Saccharibacillus</taxon>
    </lineage>
</organism>
<evidence type="ECO:0000256" key="2">
    <source>
        <dbReference type="ARBA" id="ARBA00023125"/>
    </source>
</evidence>
<dbReference type="InterPro" id="IPR036388">
    <property type="entry name" value="WH-like_DNA-bd_sf"/>
</dbReference>
<sequence>MHIAVTLENLPLLECFASETRVRIFELLGERPMSIGELAERLQVSSAIVTKHIQKMEKAGLLASESVTGTRGRRKMCRLAVDSLTLNFRSHPSQADRSAYAVSIPVGQYAEHEVRPTCGLASESRLIGMMDDPRYFADPARVGARHLWFGSGYVEYRIPNYLVGAQTVREISVTLELGSEAPGYNPNWPSDISFEIGGVPVGTWTCPGNFGGRRGLHTPEWWSEHSSQYGLLKTLSVREDGTFMDGTKLSDVTAADLDIHAMQGVGGGAEAARGAGGAAEGGDAGSDAGMRGAGAEAPMGASAGREIALRIESRADAAHPGGVSLFGRGFGSYDRDIEVSVKFDSPEIGRV</sequence>
<dbReference type="CDD" id="cd00090">
    <property type="entry name" value="HTH_ARSR"/>
    <property type="match status" value="1"/>
</dbReference>
<dbReference type="SUPFAM" id="SSF46785">
    <property type="entry name" value="Winged helix' DNA-binding domain"/>
    <property type="match status" value="1"/>
</dbReference>
<dbReference type="Gene3D" id="1.10.10.10">
    <property type="entry name" value="Winged helix-like DNA-binding domain superfamily/Winged helix DNA-binding domain"/>
    <property type="match status" value="1"/>
</dbReference>
<protein>
    <submittedName>
        <fullName evidence="6">Helix-turn-helix domain-containing protein</fullName>
    </submittedName>
</protein>